<evidence type="ECO:0000313" key="5">
    <source>
        <dbReference type="Proteomes" id="UP000095767"/>
    </source>
</evidence>
<feature type="compositionally biased region" description="Basic residues" evidence="1">
    <location>
        <begin position="127"/>
        <end position="136"/>
    </location>
</feature>
<dbReference type="SMART" id="SM00256">
    <property type="entry name" value="FBOX"/>
    <property type="match status" value="1"/>
</dbReference>
<dbReference type="EMBL" id="LWDX02030595">
    <property type="protein sequence ID" value="OEL28193.1"/>
    <property type="molecule type" value="Genomic_DNA"/>
</dbReference>
<dbReference type="AlphaFoldDB" id="A0A1E5VST5"/>
<evidence type="ECO:0000256" key="1">
    <source>
        <dbReference type="SAM" id="MobiDB-lite"/>
    </source>
</evidence>
<organism evidence="4 5">
    <name type="scientific">Dichanthelium oligosanthes</name>
    <dbReference type="NCBI Taxonomy" id="888268"/>
    <lineage>
        <taxon>Eukaryota</taxon>
        <taxon>Viridiplantae</taxon>
        <taxon>Streptophyta</taxon>
        <taxon>Embryophyta</taxon>
        <taxon>Tracheophyta</taxon>
        <taxon>Spermatophyta</taxon>
        <taxon>Magnoliopsida</taxon>
        <taxon>Liliopsida</taxon>
        <taxon>Poales</taxon>
        <taxon>Poaceae</taxon>
        <taxon>PACMAD clade</taxon>
        <taxon>Panicoideae</taxon>
        <taxon>Panicodae</taxon>
        <taxon>Paniceae</taxon>
        <taxon>Dichantheliinae</taxon>
        <taxon>Dichanthelium</taxon>
    </lineage>
</organism>
<evidence type="ECO:0000259" key="3">
    <source>
        <dbReference type="SMART" id="SM00256"/>
    </source>
</evidence>
<proteinExistence type="predicted"/>
<sequence>MHFFFSHPRLLTSLAFAQFARGDTDEDAVLAVACPPDDALVGILSRVPIKSLCRFKCVSKAWCELISDRLYCRKLPQTLEGFFYFGSEVPGVGEGDSGEQGDAGNSGGNGNGDSGGGSRSKNVTRGGTRHFHQPAG</sequence>
<name>A0A1E5VST5_9POAL</name>
<feature type="region of interest" description="Disordered" evidence="1">
    <location>
        <begin position="93"/>
        <end position="136"/>
    </location>
</feature>
<protein>
    <recommendedName>
        <fullName evidence="3">F-box domain-containing protein</fullName>
    </recommendedName>
</protein>
<dbReference type="InterPro" id="IPR055290">
    <property type="entry name" value="At3g26010-like"/>
</dbReference>
<dbReference type="Gene3D" id="1.20.1280.50">
    <property type="match status" value="1"/>
</dbReference>
<feature type="chain" id="PRO_5009188504" description="F-box domain-containing protein" evidence="2">
    <location>
        <begin position="23"/>
        <end position="136"/>
    </location>
</feature>
<keyword evidence="2" id="KW-0732">Signal</keyword>
<dbReference type="SUPFAM" id="SSF81383">
    <property type="entry name" value="F-box domain"/>
    <property type="match status" value="1"/>
</dbReference>
<dbReference type="STRING" id="888268.A0A1E5VST5"/>
<comment type="caution">
    <text evidence="4">The sequence shown here is derived from an EMBL/GenBank/DDBJ whole genome shotgun (WGS) entry which is preliminary data.</text>
</comment>
<dbReference type="InterPro" id="IPR001810">
    <property type="entry name" value="F-box_dom"/>
</dbReference>
<evidence type="ECO:0000313" key="4">
    <source>
        <dbReference type="EMBL" id="OEL28193.1"/>
    </source>
</evidence>
<dbReference type="OrthoDB" id="1939605at2759"/>
<feature type="compositionally biased region" description="Gly residues" evidence="1">
    <location>
        <begin position="104"/>
        <end position="118"/>
    </location>
</feature>
<dbReference type="PANTHER" id="PTHR35546:SF105">
    <property type="entry name" value="OS05G0139200 PROTEIN"/>
    <property type="match status" value="1"/>
</dbReference>
<reference evidence="4 5" key="1">
    <citation type="submission" date="2016-09" db="EMBL/GenBank/DDBJ databases">
        <title>The draft genome of Dichanthelium oligosanthes: A C3 panicoid grass species.</title>
        <authorList>
            <person name="Studer A.J."/>
            <person name="Schnable J.C."/>
            <person name="Brutnell T.P."/>
        </authorList>
    </citation>
    <scope>NUCLEOTIDE SEQUENCE [LARGE SCALE GENOMIC DNA]</scope>
    <source>
        <strain evidence="5">cv. Kellogg 1175</strain>
        <tissue evidence="4">Leaf</tissue>
    </source>
</reference>
<feature type="signal peptide" evidence="2">
    <location>
        <begin position="1"/>
        <end position="22"/>
    </location>
</feature>
<dbReference type="Proteomes" id="UP000095767">
    <property type="component" value="Unassembled WGS sequence"/>
</dbReference>
<gene>
    <name evidence="4" type="ORF">BAE44_0010788</name>
</gene>
<dbReference type="Pfam" id="PF00646">
    <property type="entry name" value="F-box"/>
    <property type="match status" value="1"/>
</dbReference>
<keyword evidence="5" id="KW-1185">Reference proteome</keyword>
<dbReference type="InterPro" id="IPR036047">
    <property type="entry name" value="F-box-like_dom_sf"/>
</dbReference>
<dbReference type="CDD" id="cd22157">
    <property type="entry name" value="F-box_AtFBW1-like"/>
    <property type="match status" value="1"/>
</dbReference>
<feature type="domain" description="F-box" evidence="3">
    <location>
        <begin position="35"/>
        <end position="75"/>
    </location>
</feature>
<accession>A0A1E5VST5</accession>
<evidence type="ECO:0000256" key="2">
    <source>
        <dbReference type="SAM" id="SignalP"/>
    </source>
</evidence>
<dbReference type="PANTHER" id="PTHR35546">
    <property type="entry name" value="F-BOX PROTEIN INTERACTION DOMAIN PROTEIN-RELATED"/>
    <property type="match status" value="1"/>
</dbReference>